<protein>
    <submittedName>
        <fullName evidence="3">Uncharacterized protein</fullName>
    </submittedName>
</protein>
<keyword evidence="2" id="KW-0472">Membrane</keyword>
<keyword evidence="4" id="KW-1185">Reference proteome</keyword>
<evidence type="ECO:0000313" key="3">
    <source>
        <dbReference type="EMBL" id="EFX79919.1"/>
    </source>
</evidence>
<accession>E9GKS0</accession>
<dbReference type="KEGG" id="dpx:DAPPUDRAFT_103920"/>
<proteinExistence type="predicted"/>
<evidence type="ECO:0000256" key="2">
    <source>
        <dbReference type="SAM" id="Phobius"/>
    </source>
</evidence>
<sequence>MKSFLWFVSVVLVLAAMTGFVFLTDADLFDLFNGSSHHQRSRWKRSRLYPQYVLPPDQDRQRFYQEEEEDRRNQGTNEHQHHPQISDDDNSLQSRIPTTVNQPYFESKLPPKTAAISMATYNKKKFNTERPIPSGSNHKVLREAQYHSEPITTTTMRTPFANNLSPAMTATAVAAINTENFNNMDVALKVSESKSKPSFTKMFQKAMGQRRGEKKSIREKFNKKKLKQELPRDYRHGGGGGYGGGGTTYHHQQPPVYYIPNHHKEKDFSGLLKLFLLAILIPLGICIALAVAAAFATGLSAYSRYLVTYVNSTNSTYYFINGFGGFANLFGFGGLSGLSGLIGSSSGSTAAVAAVQQQQQQQTSNNNNNNNNANANNNNNAIAVIVVNVTGRANKDNDFFRKPFKFKSTPIDQEEEEQEDRVIENF</sequence>
<dbReference type="Proteomes" id="UP000000305">
    <property type="component" value="Unassembled WGS sequence"/>
</dbReference>
<feature type="compositionally biased region" description="Basic and acidic residues" evidence="1">
    <location>
        <begin position="64"/>
        <end position="85"/>
    </location>
</feature>
<keyword evidence="2" id="KW-0812">Transmembrane</keyword>
<dbReference type="HOGENOM" id="CLU_644458_0_0_1"/>
<dbReference type="OrthoDB" id="6368627at2759"/>
<feature type="transmembrane region" description="Helical" evidence="2">
    <location>
        <begin position="316"/>
        <end position="338"/>
    </location>
</feature>
<feature type="transmembrane region" description="Helical" evidence="2">
    <location>
        <begin position="274"/>
        <end position="296"/>
    </location>
</feature>
<feature type="region of interest" description="Disordered" evidence="1">
    <location>
        <begin position="64"/>
        <end position="95"/>
    </location>
</feature>
<dbReference type="EMBL" id="GL732550">
    <property type="protein sequence ID" value="EFX79919.1"/>
    <property type="molecule type" value="Genomic_DNA"/>
</dbReference>
<organism evidence="3 4">
    <name type="scientific">Daphnia pulex</name>
    <name type="common">Water flea</name>
    <dbReference type="NCBI Taxonomy" id="6669"/>
    <lineage>
        <taxon>Eukaryota</taxon>
        <taxon>Metazoa</taxon>
        <taxon>Ecdysozoa</taxon>
        <taxon>Arthropoda</taxon>
        <taxon>Crustacea</taxon>
        <taxon>Branchiopoda</taxon>
        <taxon>Diplostraca</taxon>
        <taxon>Cladocera</taxon>
        <taxon>Anomopoda</taxon>
        <taxon>Daphniidae</taxon>
        <taxon>Daphnia</taxon>
    </lineage>
</organism>
<reference evidence="3 4" key="1">
    <citation type="journal article" date="2011" name="Science">
        <title>The ecoresponsive genome of Daphnia pulex.</title>
        <authorList>
            <person name="Colbourne J.K."/>
            <person name="Pfrender M.E."/>
            <person name="Gilbert D."/>
            <person name="Thomas W.K."/>
            <person name="Tucker A."/>
            <person name="Oakley T.H."/>
            <person name="Tokishita S."/>
            <person name="Aerts A."/>
            <person name="Arnold G.J."/>
            <person name="Basu M.K."/>
            <person name="Bauer D.J."/>
            <person name="Caceres C.E."/>
            <person name="Carmel L."/>
            <person name="Casola C."/>
            <person name="Choi J.H."/>
            <person name="Detter J.C."/>
            <person name="Dong Q."/>
            <person name="Dusheyko S."/>
            <person name="Eads B.D."/>
            <person name="Frohlich T."/>
            <person name="Geiler-Samerotte K.A."/>
            <person name="Gerlach D."/>
            <person name="Hatcher P."/>
            <person name="Jogdeo S."/>
            <person name="Krijgsveld J."/>
            <person name="Kriventseva E.V."/>
            <person name="Kultz D."/>
            <person name="Laforsch C."/>
            <person name="Lindquist E."/>
            <person name="Lopez J."/>
            <person name="Manak J.R."/>
            <person name="Muller J."/>
            <person name="Pangilinan J."/>
            <person name="Patwardhan R.P."/>
            <person name="Pitluck S."/>
            <person name="Pritham E.J."/>
            <person name="Rechtsteiner A."/>
            <person name="Rho M."/>
            <person name="Rogozin I.B."/>
            <person name="Sakarya O."/>
            <person name="Salamov A."/>
            <person name="Schaack S."/>
            <person name="Shapiro H."/>
            <person name="Shiga Y."/>
            <person name="Skalitzky C."/>
            <person name="Smith Z."/>
            <person name="Souvorov A."/>
            <person name="Sung W."/>
            <person name="Tang Z."/>
            <person name="Tsuchiya D."/>
            <person name="Tu H."/>
            <person name="Vos H."/>
            <person name="Wang M."/>
            <person name="Wolf Y.I."/>
            <person name="Yamagata H."/>
            <person name="Yamada T."/>
            <person name="Ye Y."/>
            <person name="Shaw J.R."/>
            <person name="Andrews J."/>
            <person name="Crease T.J."/>
            <person name="Tang H."/>
            <person name="Lucas S.M."/>
            <person name="Robertson H.M."/>
            <person name="Bork P."/>
            <person name="Koonin E.V."/>
            <person name="Zdobnov E.M."/>
            <person name="Grigoriev I.V."/>
            <person name="Lynch M."/>
            <person name="Boore J.L."/>
        </authorList>
    </citation>
    <scope>NUCLEOTIDE SEQUENCE [LARGE SCALE GENOMIC DNA]</scope>
</reference>
<evidence type="ECO:0000313" key="4">
    <source>
        <dbReference type="Proteomes" id="UP000000305"/>
    </source>
</evidence>
<dbReference type="AlphaFoldDB" id="E9GKS0"/>
<keyword evidence="2" id="KW-1133">Transmembrane helix</keyword>
<evidence type="ECO:0000256" key="1">
    <source>
        <dbReference type="SAM" id="MobiDB-lite"/>
    </source>
</evidence>
<feature type="transmembrane region" description="Helical" evidence="2">
    <location>
        <begin position="6"/>
        <end position="32"/>
    </location>
</feature>
<gene>
    <name evidence="3" type="ORF">DAPPUDRAFT_103920</name>
</gene>
<name>E9GKS0_DAPPU</name>
<dbReference type="GO" id="GO:0004402">
    <property type="term" value="F:histone acetyltransferase activity"/>
    <property type="evidence" value="ECO:0000318"/>
    <property type="project" value="GO_Central"/>
</dbReference>
<dbReference type="InParanoid" id="E9GKS0"/>